<organism evidence="5 6">
    <name type="scientific">Ramlibacter pallidus</name>
    <dbReference type="NCBI Taxonomy" id="2780087"/>
    <lineage>
        <taxon>Bacteria</taxon>
        <taxon>Pseudomonadati</taxon>
        <taxon>Pseudomonadota</taxon>
        <taxon>Betaproteobacteria</taxon>
        <taxon>Burkholderiales</taxon>
        <taxon>Comamonadaceae</taxon>
        <taxon>Ramlibacter</taxon>
    </lineage>
</organism>
<dbReference type="RefSeq" id="WP_193677205.1">
    <property type="nucleotide sequence ID" value="NZ_JADDIV010000004.1"/>
</dbReference>
<dbReference type="InterPro" id="IPR050204">
    <property type="entry name" value="AraC_XylS_family_regulators"/>
</dbReference>
<dbReference type="Pfam" id="PF02311">
    <property type="entry name" value="AraC_binding"/>
    <property type="match status" value="1"/>
</dbReference>
<name>A0ABR9S550_9BURK</name>
<dbReference type="PANTHER" id="PTHR46796:SF2">
    <property type="entry name" value="TRANSCRIPTIONAL REGULATORY PROTEIN"/>
    <property type="match status" value="1"/>
</dbReference>
<accession>A0ABR9S550</accession>
<protein>
    <submittedName>
        <fullName evidence="5">AraC family transcriptional regulator</fullName>
    </submittedName>
</protein>
<dbReference type="PANTHER" id="PTHR46796">
    <property type="entry name" value="HTH-TYPE TRANSCRIPTIONAL ACTIVATOR RHAS-RELATED"/>
    <property type="match status" value="1"/>
</dbReference>
<dbReference type="InterPro" id="IPR018060">
    <property type="entry name" value="HTH_AraC"/>
</dbReference>
<dbReference type="PROSITE" id="PS01124">
    <property type="entry name" value="HTH_ARAC_FAMILY_2"/>
    <property type="match status" value="1"/>
</dbReference>
<dbReference type="Pfam" id="PF12833">
    <property type="entry name" value="HTH_18"/>
    <property type="match status" value="1"/>
</dbReference>
<evidence type="ECO:0000256" key="2">
    <source>
        <dbReference type="ARBA" id="ARBA00023125"/>
    </source>
</evidence>
<keyword evidence="3" id="KW-0804">Transcription</keyword>
<keyword evidence="1" id="KW-0805">Transcription regulation</keyword>
<keyword evidence="2" id="KW-0238">DNA-binding</keyword>
<dbReference type="InterPro" id="IPR003313">
    <property type="entry name" value="AraC-bd"/>
</dbReference>
<dbReference type="Proteomes" id="UP000806285">
    <property type="component" value="Unassembled WGS sequence"/>
</dbReference>
<dbReference type="InterPro" id="IPR009057">
    <property type="entry name" value="Homeodomain-like_sf"/>
</dbReference>
<evidence type="ECO:0000313" key="5">
    <source>
        <dbReference type="EMBL" id="MBE7368564.1"/>
    </source>
</evidence>
<comment type="caution">
    <text evidence="5">The sequence shown here is derived from an EMBL/GenBank/DDBJ whole genome shotgun (WGS) entry which is preliminary data.</text>
</comment>
<keyword evidence="6" id="KW-1185">Reference proteome</keyword>
<dbReference type="SUPFAM" id="SSF46689">
    <property type="entry name" value="Homeodomain-like"/>
    <property type="match status" value="2"/>
</dbReference>
<evidence type="ECO:0000256" key="3">
    <source>
        <dbReference type="ARBA" id="ARBA00023163"/>
    </source>
</evidence>
<gene>
    <name evidence="5" type="ORF">IM787_13475</name>
</gene>
<dbReference type="InterPro" id="IPR037923">
    <property type="entry name" value="HTH-like"/>
</dbReference>
<dbReference type="SMART" id="SM00342">
    <property type="entry name" value="HTH_ARAC"/>
    <property type="match status" value="1"/>
</dbReference>
<dbReference type="EMBL" id="JADDIV010000004">
    <property type="protein sequence ID" value="MBE7368564.1"/>
    <property type="molecule type" value="Genomic_DNA"/>
</dbReference>
<sequence length="274" mass="29336">MAAAPFHRCEVLASPWPGVFAAVVRSERHYGRHSHGTHGFGFVDAGAHRSCSGRGTVDAHAGDVVTTNPGEIHDGRPLGAPSRSWCTVYVEPPVLAGMDPGGRGDIAITRPVLADPALMHAIRRLLAALRAWRDEGAEALACEEALVHASGLLLARHSTRNIALENAAPALAAVRQRLADDLLSAPTLAELADEAGTSRFQLLRRFAAVHGCTPHGWLQQQRTERARGLIRQGTPLAEAATATGFADQSHMTRAFVRQFGFTPGAWQRAARPLQ</sequence>
<evidence type="ECO:0000256" key="1">
    <source>
        <dbReference type="ARBA" id="ARBA00023015"/>
    </source>
</evidence>
<feature type="domain" description="HTH araC/xylS-type" evidence="4">
    <location>
        <begin position="172"/>
        <end position="269"/>
    </location>
</feature>
<evidence type="ECO:0000313" key="6">
    <source>
        <dbReference type="Proteomes" id="UP000806285"/>
    </source>
</evidence>
<dbReference type="Gene3D" id="1.10.10.60">
    <property type="entry name" value="Homeodomain-like"/>
    <property type="match status" value="1"/>
</dbReference>
<proteinExistence type="predicted"/>
<evidence type="ECO:0000259" key="4">
    <source>
        <dbReference type="PROSITE" id="PS01124"/>
    </source>
</evidence>
<reference evidence="5 6" key="1">
    <citation type="submission" date="2020-10" db="EMBL/GenBank/DDBJ databases">
        <title>Ramlibacter sp. HM2 16S ribosomal RNA gene Genome sequencing and assembly.</title>
        <authorList>
            <person name="Kang M."/>
        </authorList>
    </citation>
    <scope>NUCLEOTIDE SEQUENCE [LARGE SCALE GENOMIC DNA]</scope>
    <source>
        <strain evidence="5 6">HM2</strain>
    </source>
</reference>
<dbReference type="SUPFAM" id="SSF51215">
    <property type="entry name" value="Regulatory protein AraC"/>
    <property type="match status" value="1"/>
</dbReference>